<dbReference type="GO" id="GO:0003700">
    <property type="term" value="F:DNA-binding transcription factor activity"/>
    <property type="evidence" value="ECO:0007669"/>
    <property type="project" value="InterPro"/>
</dbReference>
<dbReference type="GO" id="GO:0003677">
    <property type="term" value="F:DNA binding"/>
    <property type="evidence" value="ECO:0007669"/>
    <property type="project" value="UniProtKB-KW"/>
</dbReference>
<dbReference type="SUPFAM" id="SSF48008">
    <property type="entry name" value="GntR ligand-binding domain-like"/>
    <property type="match status" value="1"/>
</dbReference>
<sequence length="249" mass="27576">MSGHAAVDEEDELVSPQVSGARANQLALQEAIKELIVDRGLAPGTLLPTEAELMTELGVSRHPLREAIKALEAIGIVEIRHGYGTYVGSLSLSALQAGLAFRSARSMKGDLREIRNLLEVREVLEAGLVSRVLRSYPELDLERLAAAVVEMESAARSGEYAPDADWRFHETLYQSLGNTLVLDLLRVFWTVFNDLDGELPRGEGTPEVTARWHRDIYEALRARDEHALRAAMDEHFRGIRERVAGSVDP</sequence>
<evidence type="ECO:0000256" key="3">
    <source>
        <dbReference type="ARBA" id="ARBA00023163"/>
    </source>
</evidence>
<dbReference type="InterPro" id="IPR036390">
    <property type="entry name" value="WH_DNA-bd_sf"/>
</dbReference>
<dbReference type="EMBL" id="SLXQ01000013">
    <property type="protein sequence ID" value="TCP46805.1"/>
    <property type="molecule type" value="Genomic_DNA"/>
</dbReference>
<dbReference type="PRINTS" id="PR00035">
    <property type="entry name" value="HTHGNTR"/>
</dbReference>
<dbReference type="SMART" id="SM00895">
    <property type="entry name" value="FCD"/>
    <property type="match status" value="1"/>
</dbReference>
<dbReference type="RefSeq" id="WP_132879507.1">
    <property type="nucleotide sequence ID" value="NZ_SLXQ01000013.1"/>
</dbReference>
<dbReference type="SUPFAM" id="SSF46785">
    <property type="entry name" value="Winged helix' DNA-binding domain"/>
    <property type="match status" value="1"/>
</dbReference>
<dbReference type="Pfam" id="PF07729">
    <property type="entry name" value="FCD"/>
    <property type="match status" value="1"/>
</dbReference>
<dbReference type="InterPro" id="IPR008920">
    <property type="entry name" value="TF_FadR/GntR_C"/>
</dbReference>
<evidence type="ECO:0000313" key="5">
    <source>
        <dbReference type="EMBL" id="TCP46805.1"/>
    </source>
</evidence>
<dbReference type="Proteomes" id="UP000294911">
    <property type="component" value="Unassembled WGS sequence"/>
</dbReference>
<reference evidence="5 6" key="1">
    <citation type="submission" date="2019-03" db="EMBL/GenBank/DDBJ databases">
        <title>Genomic Encyclopedia of Type Strains, Phase IV (KMG-IV): sequencing the most valuable type-strain genomes for metagenomic binning, comparative biology and taxonomic classification.</title>
        <authorList>
            <person name="Goeker M."/>
        </authorList>
    </citation>
    <scope>NUCLEOTIDE SEQUENCE [LARGE SCALE GENOMIC DNA]</scope>
    <source>
        <strain evidence="5 6">DSM 45765</strain>
    </source>
</reference>
<dbReference type="InterPro" id="IPR000524">
    <property type="entry name" value="Tscrpt_reg_HTH_GntR"/>
</dbReference>
<protein>
    <submittedName>
        <fullName evidence="5">GntR family transcriptional regulator</fullName>
    </submittedName>
</protein>
<accession>A0A4R2QIM8</accession>
<keyword evidence="1" id="KW-0805">Transcription regulation</keyword>
<evidence type="ECO:0000313" key="6">
    <source>
        <dbReference type="Proteomes" id="UP000294911"/>
    </source>
</evidence>
<keyword evidence="2" id="KW-0238">DNA-binding</keyword>
<gene>
    <name evidence="5" type="ORF">EV191_11382</name>
</gene>
<evidence type="ECO:0000259" key="4">
    <source>
        <dbReference type="PROSITE" id="PS50949"/>
    </source>
</evidence>
<dbReference type="PANTHER" id="PTHR43537">
    <property type="entry name" value="TRANSCRIPTIONAL REGULATOR, GNTR FAMILY"/>
    <property type="match status" value="1"/>
</dbReference>
<organism evidence="5 6">
    <name type="scientific">Tamaricihabitans halophyticus</name>
    <dbReference type="NCBI Taxonomy" id="1262583"/>
    <lineage>
        <taxon>Bacteria</taxon>
        <taxon>Bacillati</taxon>
        <taxon>Actinomycetota</taxon>
        <taxon>Actinomycetes</taxon>
        <taxon>Pseudonocardiales</taxon>
        <taxon>Pseudonocardiaceae</taxon>
        <taxon>Tamaricihabitans</taxon>
    </lineage>
</organism>
<dbReference type="Gene3D" id="1.10.10.10">
    <property type="entry name" value="Winged helix-like DNA-binding domain superfamily/Winged helix DNA-binding domain"/>
    <property type="match status" value="1"/>
</dbReference>
<dbReference type="PROSITE" id="PS50949">
    <property type="entry name" value="HTH_GNTR"/>
    <property type="match status" value="1"/>
</dbReference>
<comment type="caution">
    <text evidence="5">The sequence shown here is derived from an EMBL/GenBank/DDBJ whole genome shotgun (WGS) entry which is preliminary data.</text>
</comment>
<evidence type="ECO:0000256" key="2">
    <source>
        <dbReference type="ARBA" id="ARBA00023125"/>
    </source>
</evidence>
<name>A0A4R2QIM8_9PSEU</name>
<dbReference type="SMART" id="SM00345">
    <property type="entry name" value="HTH_GNTR"/>
    <property type="match status" value="1"/>
</dbReference>
<dbReference type="InterPro" id="IPR036388">
    <property type="entry name" value="WH-like_DNA-bd_sf"/>
</dbReference>
<keyword evidence="6" id="KW-1185">Reference proteome</keyword>
<dbReference type="Pfam" id="PF00392">
    <property type="entry name" value="GntR"/>
    <property type="match status" value="1"/>
</dbReference>
<keyword evidence="3" id="KW-0804">Transcription</keyword>
<proteinExistence type="predicted"/>
<feature type="domain" description="HTH gntR-type" evidence="4">
    <location>
        <begin position="22"/>
        <end position="90"/>
    </location>
</feature>
<dbReference type="Gene3D" id="1.20.120.530">
    <property type="entry name" value="GntR ligand-binding domain-like"/>
    <property type="match status" value="1"/>
</dbReference>
<dbReference type="CDD" id="cd07377">
    <property type="entry name" value="WHTH_GntR"/>
    <property type="match status" value="1"/>
</dbReference>
<dbReference type="OrthoDB" id="7989071at2"/>
<dbReference type="InterPro" id="IPR011711">
    <property type="entry name" value="GntR_C"/>
</dbReference>
<dbReference type="PANTHER" id="PTHR43537:SF54">
    <property type="entry name" value="TRANSCRIPTIONAL REGULATOR, GNTR FAMILY"/>
    <property type="match status" value="1"/>
</dbReference>
<dbReference type="AlphaFoldDB" id="A0A4R2QIM8"/>
<evidence type="ECO:0000256" key="1">
    <source>
        <dbReference type="ARBA" id="ARBA00023015"/>
    </source>
</evidence>